<dbReference type="Proteomes" id="UP000239290">
    <property type="component" value="Unassembled WGS sequence"/>
</dbReference>
<dbReference type="EMBL" id="PUIO01000038">
    <property type="protein sequence ID" value="PQP20853.1"/>
    <property type="molecule type" value="Genomic_DNA"/>
</dbReference>
<organism evidence="1 2">
    <name type="scientific">Rhodococcus opacus</name>
    <name type="common">Nocardia opaca</name>
    <dbReference type="NCBI Taxonomy" id="37919"/>
    <lineage>
        <taxon>Bacteria</taxon>
        <taxon>Bacillati</taxon>
        <taxon>Actinomycetota</taxon>
        <taxon>Actinomycetes</taxon>
        <taxon>Mycobacteriales</taxon>
        <taxon>Nocardiaceae</taxon>
        <taxon>Rhodococcus</taxon>
    </lineage>
</organism>
<protein>
    <submittedName>
        <fullName evidence="1">Uncharacterized protein</fullName>
    </submittedName>
</protein>
<sequence length="111" mass="12165">MDVKPEGFVRRDEVRRVFAWTERLCVSRGWSYEVWTGADSVVLANLRTIGAARRKWLIDPATVAAVEPIAVSGINARQSTRSPDGGRCCRLRGPFVPGLANTPAPRWGATG</sequence>
<comment type="caution">
    <text evidence="1">The sequence shown here is derived from an EMBL/GenBank/DDBJ whole genome shotgun (WGS) entry which is preliminary data.</text>
</comment>
<proteinExistence type="predicted"/>
<reference evidence="2" key="1">
    <citation type="submission" date="2018-02" db="EMBL/GenBank/DDBJ databases">
        <title>Draft genome sequencing of Rhodococcus opacus KU647198.</title>
        <authorList>
            <person name="Zheng B.-X."/>
        </authorList>
    </citation>
    <scope>NUCLEOTIDE SEQUENCE [LARGE SCALE GENOMIC DNA]</scope>
    <source>
        <strain evidence="2">04-OD7</strain>
    </source>
</reference>
<evidence type="ECO:0000313" key="1">
    <source>
        <dbReference type="EMBL" id="PQP20853.1"/>
    </source>
</evidence>
<gene>
    <name evidence="1" type="ORF">C5613_27155</name>
</gene>
<name>A0A2S8J1J7_RHOOP</name>
<evidence type="ECO:0000313" key="2">
    <source>
        <dbReference type="Proteomes" id="UP000239290"/>
    </source>
</evidence>
<accession>A0A2S8J1J7</accession>
<dbReference type="AlphaFoldDB" id="A0A2S8J1J7"/>